<reference evidence="1" key="1">
    <citation type="submission" date="2009-10" db="EMBL/GenBank/DDBJ databases">
        <title>Diversity of trophic interactions inside an arsenic-rich microbial ecosystem.</title>
        <authorList>
            <person name="Bertin P.N."/>
            <person name="Heinrich-Salmeron A."/>
            <person name="Pelletier E."/>
            <person name="Goulhen-Chollet F."/>
            <person name="Arsene-Ploetze F."/>
            <person name="Gallien S."/>
            <person name="Calteau A."/>
            <person name="Vallenet D."/>
            <person name="Casiot C."/>
            <person name="Chane-Woon-Ming B."/>
            <person name="Giloteaux L."/>
            <person name="Barakat M."/>
            <person name="Bonnefoy V."/>
            <person name="Bruneel O."/>
            <person name="Chandler M."/>
            <person name="Cleiss J."/>
            <person name="Duran R."/>
            <person name="Elbaz-Poulichet F."/>
            <person name="Fonknechten N."/>
            <person name="Lauga B."/>
            <person name="Mornico D."/>
            <person name="Ortet P."/>
            <person name="Schaeffer C."/>
            <person name="Siguier P."/>
            <person name="Alexander Thil Smith A."/>
            <person name="Van Dorsselaer A."/>
            <person name="Weissenbach J."/>
            <person name="Medigue C."/>
            <person name="Le Paslier D."/>
        </authorList>
    </citation>
    <scope>NUCLEOTIDE SEQUENCE</scope>
</reference>
<dbReference type="AlphaFoldDB" id="E6PKC2"/>
<name>E6PKC2_9ZZZZ</name>
<comment type="caution">
    <text evidence="1">The sequence shown here is derived from an EMBL/GenBank/DDBJ whole genome shotgun (WGS) entry which is preliminary data.</text>
</comment>
<evidence type="ECO:0000313" key="1">
    <source>
        <dbReference type="EMBL" id="CBH95373.1"/>
    </source>
</evidence>
<protein>
    <submittedName>
        <fullName evidence="1">Uncharacterized protein</fullName>
    </submittedName>
</protein>
<accession>E6PKC2</accession>
<organism evidence="1">
    <name type="scientific">mine drainage metagenome</name>
    <dbReference type="NCBI Taxonomy" id="410659"/>
    <lineage>
        <taxon>unclassified sequences</taxon>
        <taxon>metagenomes</taxon>
        <taxon>ecological metagenomes</taxon>
    </lineage>
</organism>
<gene>
    <name evidence="1" type="ORF">CARN2_0764</name>
</gene>
<proteinExistence type="predicted"/>
<dbReference type="EMBL" id="CABM01000005">
    <property type="protein sequence ID" value="CBH95373.1"/>
    <property type="molecule type" value="Genomic_DNA"/>
</dbReference>
<sequence>MQSGQTPTLIGCFLLMNPLLRLLHLQRRISILAQLLFPSQA</sequence>